<evidence type="ECO:0000256" key="9">
    <source>
        <dbReference type="SAM" id="MobiDB-lite"/>
    </source>
</evidence>
<comment type="subunit">
    <text evidence="8">F-type ATPases have 2 components, CF(1) - the catalytic core - and CF(0) - the membrane proton channel. CF(1) and CF(0) have multiple subunits.</text>
</comment>
<evidence type="ECO:0000256" key="2">
    <source>
        <dbReference type="ARBA" id="ARBA00022547"/>
    </source>
</evidence>
<dbReference type="PANTHER" id="PTHR12733:SF3">
    <property type="entry name" value="ATP SYNTHASE F(0) COMPLEX SUBUNIT B1, MITOCHONDRIAL"/>
    <property type="match status" value="1"/>
</dbReference>
<dbReference type="GO" id="GO:0015078">
    <property type="term" value="F:proton transmembrane transporter activity"/>
    <property type="evidence" value="ECO:0007669"/>
    <property type="project" value="UniProtKB-UniRule"/>
</dbReference>
<feature type="compositionally biased region" description="Polar residues" evidence="9">
    <location>
        <begin position="1"/>
        <end position="21"/>
    </location>
</feature>
<dbReference type="Proteomes" id="UP000095751">
    <property type="component" value="Unassembled WGS sequence"/>
</dbReference>
<dbReference type="PANTHER" id="PTHR12733">
    <property type="entry name" value="MITOCHONDRIAL ATP SYNTHASE B CHAIN"/>
    <property type="match status" value="1"/>
</dbReference>
<comment type="subcellular location">
    <subcellularLocation>
        <location evidence="8">Mitochondrion</location>
    </subcellularLocation>
    <subcellularLocation>
        <location evidence="8">Mitochondrion inner membrane</location>
    </subcellularLocation>
</comment>
<evidence type="ECO:0000313" key="10">
    <source>
        <dbReference type="EMBL" id="OEU07692.1"/>
    </source>
</evidence>
<evidence type="ECO:0000256" key="4">
    <source>
        <dbReference type="ARBA" id="ARBA00022792"/>
    </source>
</evidence>
<keyword evidence="5 8" id="KW-0406">Ion transport</keyword>
<name>A0A1E7ENZ7_9STRA</name>
<keyword evidence="1 8" id="KW-0813">Transport</keyword>
<dbReference type="GO" id="GO:0015986">
    <property type="term" value="P:proton motive force-driven ATP synthesis"/>
    <property type="evidence" value="ECO:0007669"/>
    <property type="project" value="UniProtKB-UniRule"/>
</dbReference>
<dbReference type="KEGG" id="fcy:FRACYDRAFT_271909"/>
<protein>
    <recommendedName>
        <fullName evidence="8">ATP synthase subunit b</fullName>
    </recommendedName>
</protein>
<dbReference type="GO" id="GO:0045259">
    <property type="term" value="C:proton-transporting ATP synthase complex"/>
    <property type="evidence" value="ECO:0007669"/>
    <property type="project" value="UniProtKB-KW"/>
</dbReference>
<dbReference type="GO" id="GO:0005743">
    <property type="term" value="C:mitochondrial inner membrane"/>
    <property type="evidence" value="ECO:0007669"/>
    <property type="project" value="UniProtKB-SubCell"/>
</dbReference>
<keyword evidence="11" id="KW-1185">Reference proteome</keyword>
<dbReference type="Pfam" id="PF05405">
    <property type="entry name" value="Mt_ATP-synt_B"/>
    <property type="match status" value="1"/>
</dbReference>
<dbReference type="EMBL" id="KV784384">
    <property type="protein sequence ID" value="OEU07692.1"/>
    <property type="molecule type" value="Genomic_DNA"/>
</dbReference>
<evidence type="ECO:0000256" key="1">
    <source>
        <dbReference type="ARBA" id="ARBA00022448"/>
    </source>
</evidence>
<feature type="compositionally biased region" description="Low complexity" evidence="9">
    <location>
        <begin position="23"/>
        <end position="38"/>
    </location>
</feature>
<comment type="function">
    <text evidence="8">Subunit b, of the mitochondrial membrane ATP synthase complex (F(1)F(0) ATP synthase or Complex V) that produces ATP from ADP in the presence of a proton gradient across the membrane which is generated by electron transport complexes of the respiratory chain. ATP synthase complex consist of a soluble F(1) head domain - the catalytic core - and a membrane F(1) domain - the membrane proton channel. These two domains are linked by a central stalk rotating inside the F(1) region and a stationary peripheral stalk. During catalysis, ATP synthesis in the catalytic domain of F(1) is coupled via a rotary mechanism of the central stalk subunits to proton translocation. In vivo, can only synthesize ATP although its ATP hydrolase activity can be activated artificially in vitro. Part of the complex F(0) domain. Part of the complex F(0) domain and the peripheric stalk, which acts as a stator to hold the catalytic alpha(3)beta(3) subcomplex and subunit a/ATP6 static relative to the rotary elements.</text>
</comment>
<evidence type="ECO:0000256" key="6">
    <source>
        <dbReference type="ARBA" id="ARBA00023128"/>
    </source>
</evidence>
<evidence type="ECO:0000256" key="7">
    <source>
        <dbReference type="ARBA" id="ARBA00023136"/>
    </source>
</evidence>
<comment type="similarity">
    <text evidence="8">Belongs to the eukaryotic ATPase B chain family.</text>
</comment>
<proteinExistence type="inferred from homology"/>
<evidence type="ECO:0000256" key="5">
    <source>
        <dbReference type="ARBA" id="ARBA00023065"/>
    </source>
</evidence>
<sequence length="305" mass="33105">MFRLATSSLAKRGVSRSSTGARSWAVPSVSSSFHSSAPRQEEEKKDNAAIVEASSSSGGLSPLYAIPIGVAVAVPILEFQWFIPNEETLLASTFLGFCVIAYTQGGEMMANMFKEEANDILKAQNDAEENVISKLEEAVEYMKLTENIVDDYQNVMELTETSYVKLNTSGAIKPQHLLKDQMEKILGMVATEENNAYEKAKITMMEDATAAVNARFTASKELKKAATTAAISKLMGNNAGGGGDPVQAQFVAYFAEQAKAAKASDDGSELSESRRTTLSKMNAIADNEEMYFRFDLDTGKPKLVL</sequence>
<dbReference type="OrthoDB" id="42859at2759"/>
<keyword evidence="6 8" id="KW-0496">Mitochondrion</keyword>
<dbReference type="AlphaFoldDB" id="A0A1E7ENZ7"/>
<keyword evidence="3 8" id="KW-0375">Hydrogen ion transport</keyword>
<gene>
    <name evidence="10" type="ORF">FRACYDRAFT_271909</name>
</gene>
<reference evidence="10 11" key="1">
    <citation type="submission" date="2016-09" db="EMBL/GenBank/DDBJ databases">
        <title>Extensive genetic diversity and differential bi-allelic expression allows diatom success in the polar Southern Ocean.</title>
        <authorList>
            <consortium name="DOE Joint Genome Institute"/>
            <person name="Mock T."/>
            <person name="Otillar R.P."/>
            <person name="Strauss J."/>
            <person name="Dupont C."/>
            <person name="Frickenhaus S."/>
            <person name="Maumus F."/>
            <person name="Mcmullan M."/>
            <person name="Sanges R."/>
            <person name="Schmutz J."/>
            <person name="Toseland A."/>
            <person name="Valas R."/>
            <person name="Veluchamy A."/>
            <person name="Ward B.J."/>
            <person name="Allen A."/>
            <person name="Barry K."/>
            <person name="Falciatore A."/>
            <person name="Ferrante M."/>
            <person name="Fortunato A.E."/>
            <person name="Gloeckner G."/>
            <person name="Gruber A."/>
            <person name="Hipkin R."/>
            <person name="Janech M."/>
            <person name="Kroth P."/>
            <person name="Leese F."/>
            <person name="Lindquist E."/>
            <person name="Lyon B.R."/>
            <person name="Martin J."/>
            <person name="Mayer C."/>
            <person name="Parker M."/>
            <person name="Quesneville H."/>
            <person name="Raymond J."/>
            <person name="Uhlig C."/>
            <person name="Valentin K.U."/>
            <person name="Worden A.Z."/>
            <person name="Armbrust E.V."/>
            <person name="Bowler C."/>
            <person name="Green B."/>
            <person name="Moulton V."/>
            <person name="Van Oosterhout C."/>
            <person name="Grigoriev I."/>
        </authorList>
    </citation>
    <scope>NUCLEOTIDE SEQUENCE [LARGE SCALE GENOMIC DNA]</scope>
    <source>
        <strain evidence="10 11">CCMP1102</strain>
    </source>
</reference>
<dbReference type="InParanoid" id="A0A1E7ENZ7"/>
<keyword evidence="2 8" id="KW-0138">CF(0)</keyword>
<organism evidence="10 11">
    <name type="scientific">Fragilariopsis cylindrus CCMP1102</name>
    <dbReference type="NCBI Taxonomy" id="635003"/>
    <lineage>
        <taxon>Eukaryota</taxon>
        <taxon>Sar</taxon>
        <taxon>Stramenopiles</taxon>
        <taxon>Ochrophyta</taxon>
        <taxon>Bacillariophyta</taxon>
        <taxon>Bacillariophyceae</taxon>
        <taxon>Bacillariophycidae</taxon>
        <taxon>Bacillariales</taxon>
        <taxon>Bacillariaceae</taxon>
        <taxon>Fragilariopsis</taxon>
    </lineage>
</organism>
<dbReference type="InterPro" id="IPR013837">
    <property type="entry name" value="ATP_synth_F0_suB"/>
</dbReference>
<dbReference type="InterPro" id="IPR008688">
    <property type="entry name" value="ATP_synth_Bsub_B/MI25"/>
</dbReference>
<accession>A0A1E7ENZ7</accession>
<feature type="region of interest" description="Disordered" evidence="9">
    <location>
        <begin position="1"/>
        <end position="48"/>
    </location>
</feature>
<keyword evidence="4 8" id="KW-0999">Mitochondrion inner membrane</keyword>
<evidence type="ECO:0000256" key="3">
    <source>
        <dbReference type="ARBA" id="ARBA00022781"/>
    </source>
</evidence>
<keyword evidence="7 8" id="KW-0472">Membrane</keyword>
<evidence type="ECO:0000313" key="11">
    <source>
        <dbReference type="Proteomes" id="UP000095751"/>
    </source>
</evidence>
<evidence type="ECO:0000256" key="8">
    <source>
        <dbReference type="RuleBase" id="RU368017"/>
    </source>
</evidence>